<evidence type="ECO:0000313" key="3">
    <source>
        <dbReference type="Proteomes" id="UP000283458"/>
    </source>
</evidence>
<dbReference type="EMBL" id="QYUL01000004">
    <property type="protein sequence ID" value="RJF78424.1"/>
    <property type="molecule type" value="Genomic_DNA"/>
</dbReference>
<gene>
    <name evidence="2" type="ORF">D3877_25390</name>
</gene>
<dbReference type="Proteomes" id="UP000283458">
    <property type="component" value="Unassembled WGS sequence"/>
</dbReference>
<evidence type="ECO:0008006" key="4">
    <source>
        <dbReference type="Google" id="ProtNLM"/>
    </source>
</evidence>
<keyword evidence="3" id="KW-1185">Reference proteome</keyword>
<proteinExistence type="predicted"/>
<feature type="chain" id="PRO_5019102688" description="DUF2946 domain-containing protein" evidence="1">
    <location>
        <begin position="19"/>
        <end position="124"/>
    </location>
</feature>
<dbReference type="AlphaFoldDB" id="A0A418VQ84"/>
<evidence type="ECO:0000256" key="1">
    <source>
        <dbReference type="SAM" id="SignalP"/>
    </source>
</evidence>
<dbReference type="RefSeq" id="WP_119833562.1">
    <property type="nucleotide sequence ID" value="NZ_QYUL01000004.1"/>
</dbReference>
<dbReference type="OrthoDB" id="8246296at2"/>
<sequence>MALIAILVQTILPDFAMAARVGRAQTDPTLALHALVTVEASRAVAGCGAIWEEPDGSDQPTGAHDHGGPCAFCLALSAHALPPDDAAGTAAFARFQRVGVLDGQGVARPALFRPRHAPRAPPTV</sequence>
<evidence type="ECO:0000313" key="2">
    <source>
        <dbReference type="EMBL" id="RJF78424.1"/>
    </source>
</evidence>
<name>A0A418VQ84_9PROT</name>
<accession>A0A418VQ84</accession>
<keyword evidence="1" id="KW-0732">Signal</keyword>
<comment type="caution">
    <text evidence="2">The sequence shown here is derived from an EMBL/GenBank/DDBJ whole genome shotgun (WGS) entry which is preliminary data.</text>
</comment>
<reference evidence="2 3" key="1">
    <citation type="submission" date="2018-09" db="EMBL/GenBank/DDBJ databases">
        <authorList>
            <person name="Zhu H."/>
        </authorList>
    </citation>
    <scope>NUCLEOTIDE SEQUENCE [LARGE SCALE GENOMIC DNA]</scope>
    <source>
        <strain evidence="2 3">K2W22B-5</strain>
    </source>
</reference>
<organism evidence="2 3">
    <name type="scientific">Azospirillum cavernae</name>
    <dbReference type="NCBI Taxonomy" id="2320860"/>
    <lineage>
        <taxon>Bacteria</taxon>
        <taxon>Pseudomonadati</taxon>
        <taxon>Pseudomonadota</taxon>
        <taxon>Alphaproteobacteria</taxon>
        <taxon>Rhodospirillales</taxon>
        <taxon>Azospirillaceae</taxon>
        <taxon>Azospirillum</taxon>
    </lineage>
</organism>
<protein>
    <recommendedName>
        <fullName evidence="4">DUF2946 domain-containing protein</fullName>
    </recommendedName>
</protein>
<feature type="signal peptide" evidence="1">
    <location>
        <begin position="1"/>
        <end position="18"/>
    </location>
</feature>